<dbReference type="EMBL" id="UGXS01000004">
    <property type="protein sequence ID" value="SUH16967.1"/>
    <property type="molecule type" value="Genomic_DNA"/>
</dbReference>
<keyword evidence="5 9" id="KW-0812">Transmembrane</keyword>
<dbReference type="Pfam" id="PF03812">
    <property type="entry name" value="KdgT"/>
    <property type="match status" value="1"/>
</dbReference>
<organism evidence="10 11">
    <name type="scientific">Salmonella enterica I</name>
    <dbReference type="NCBI Taxonomy" id="59201"/>
    <lineage>
        <taxon>Bacteria</taxon>
        <taxon>Pseudomonadati</taxon>
        <taxon>Pseudomonadota</taxon>
        <taxon>Gammaproteobacteria</taxon>
        <taxon>Enterobacterales</taxon>
        <taxon>Enterobacteriaceae</taxon>
        <taxon>Salmonella</taxon>
    </lineage>
</organism>
<evidence type="ECO:0000256" key="1">
    <source>
        <dbReference type="ARBA" id="ARBA00006430"/>
    </source>
</evidence>
<dbReference type="InterPro" id="IPR004684">
    <property type="entry name" value="2keto-3dGluconate_permease"/>
</dbReference>
<evidence type="ECO:0000256" key="8">
    <source>
        <dbReference type="ARBA" id="ARBA00023136"/>
    </source>
</evidence>
<gene>
    <name evidence="10" type="primary">kdgT_2</name>
    <name evidence="10" type="ORF">NCTC8258_04746</name>
</gene>
<evidence type="ECO:0000313" key="10">
    <source>
        <dbReference type="EMBL" id="SUH16967.1"/>
    </source>
</evidence>
<name>A0A379WCC8_SALET</name>
<reference evidence="10 11" key="1">
    <citation type="submission" date="2018-06" db="EMBL/GenBank/DDBJ databases">
        <authorList>
            <consortium name="Pathogen Informatics"/>
            <person name="Doyle S."/>
        </authorList>
    </citation>
    <scope>NUCLEOTIDE SEQUENCE [LARGE SCALE GENOMIC DNA]</scope>
    <source>
        <strain evidence="10 11">NCTC8258</strain>
    </source>
</reference>
<keyword evidence="3" id="KW-1003">Cell membrane</keyword>
<sequence>MKIKKTLERFPGGMMVVPLIIGALFKTFAPEALEIGGFVTSISHGAMAILGMFLVCMARISSLKPRRKR</sequence>
<comment type="similarity">
    <text evidence="1">Belongs to the KdgT transporter family.</text>
</comment>
<dbReference type="GO" id="GO:0016020">
    <property type="term" value="C:membrane"/>
    <property type="evidence" value="ECO:0007669"/>
    <property type="project" value="InterPro"/>
</dbReference>
<keyword evidence="4" id="KW-0762">Sugar transport</keyword>
<keyword evidence="2" id="KW-0813">Transport</keyword>
<accession>A0A379WCC8</accession>
<feature type="transmembrane region" description="Helical" evidence="9">
    <location>
        <begin position="12"/>
        <end position="29"/>
    </location>
</feature>
<evidence type="ECO:0000256" key="5">
    <source>
        <dbReference type="ARBA" id="ARBA00022692"/>
    </source>
</evidence>
<protein>
    <submittedName>
        <fullName evidence="10">2-keto-3-deoxygluconate permease</fullName>
    </submittedName>
</protein>
<evidence type="ECO:0000256" key="4">
    <source>
        <dbReference type="ARBA" id="ARBA00022597"/>
    </source>
</evidence>
<evidence type="ECO:0000256" key="2">
    <source>
        <dbReference type="ARBA" id="ARBA00022448"/>
    </source>
</evidence>
<dbReference type="AlphaFoldDB" id="A0A379WCC8"/>
<evidence type="ECO:0000256" key="3">
    <source>
        <dbReference type="ARBA" id="ARBA00022475"/>
    </source>
</evidence>
<keyword evidence="7 9" id="KW-1133">Transmembrane helix</keyword>
<evidence type="ECO:0000256" key="6">
    <source>
        <dbReference type="ARBA" id="ARBA00022847"/>
    </source>
</evidence>
<evidence type="ECO:0000313" key="11">
    <source>
        <dbReference type="Proteomes" id="UP000255509"/>
    </source>
</evidence>
<keyword evidence="6" id="KW-0769">Symport</keyword>
<dbReference type="Proteomes" id="UP000255509">
    <property type="component" value="Unassembled WGS sequence"/>
</dbReference>
<feature type="transmembrane region" description="Helical" evidence="9">
    <location>
        <begin position="35"/>
        <end position="60"/>
    </location>
</feature>
<proteinExistence type="inferred from homology"/>
<keyword evidence="8 9" id="KW-0472">Membrane</keyword>
<evidence type="ECO:0000256" key="7">
    <source>
        <dbReference type="ARBA" id="ARBA00022989"/>
    </source>
</evidence>
<dbReference type="GO" id="GO:0015649">
    <property type="term" value="F:2-keto-3-deoxygluconate:proton symporter activity"/>
    <property type="evidence" value="ECO:0007669"/>
    <property type="project" value="InterPro"/>
</dbReference>
<evidence type="ECO:0000256" key="9">
    <source>
        <dbReference type="SAM" id="Phobius"/>
    </source>
</evidence>